<dbReference type="AlphaFoldDB" id="A0A0G0ULK9"/>
<name>A0A0G0ULK9_9BACT</name>
<gene>
    <name evidence="3" type="ORF">UU39_C0029G0006</name>
</gene>
<keyword evidence="1" id="KW-1133">Transmembrane helix</keyword>
<feature type="chain" id="PRO_5002534667" evidence="2">
    <location>
        <begin position="27"/>
        <end position="231"/>
    </location>
</feature>
<dbReference type="EMBL" id="LCAL01000029">
    <property type="protein sequence ID" value="KKR89643.1"/>
    <property type="molecule type" value="Genomic_DNA"/>
</dbReference>
<feature type="signal peptide" evidence="2">
    <location>
        <begin position="1"/>
        <end position="26"/>
    </location>
</feature>
<feature type="transmembrane region" description="Helical" evidence="1">
    <location>
        <begin position="157"/>
        <end position="184"/>
    </location>
</feature>
<protein>
    <submittedName>
        <fullName evidence="3">Uncharacterized protein</fullName>
    </submittedName>
</protein>
<evidence type="ECO:0000256" key="2">
    <source>
        <dbReference type="SAM" id="SignalP"/>
    </source>
</evidence>
<keyword evidence="1" id="KW-0472">Membrane</keyword>
<organism evidence="3 4">
    <name type="scientific">Candidatus Woesebacteria bacterium GW2011_GWD1_41_12</name>
    <dbReference type="NCBI Taxonomy" id="1618593"/>
    <lineage>
        <taxon>Bacteria</taxon>
        <taxon>Candidatus Woeseibacteriota</taxon>
    </lineage>
</organism>
<keyword evidence="2" id="KW-0732">Signal</keyword>
<comment type="caution">
    <text evidence="3">The sequence shown here is derived from an EMBL/GenBank/DDBJ whole genome shotgun (WGS) entry which is preliminary data.</text>
</comment>
<evidence type="ECO:0000313" key="4">
    <source>
        <dbReference type="Proteomes" id="UP000034275"/>
    </source>
</evidence>
<accession>A0A0G0ULK9</accession>
<evidence type="ECO:0000313" key="3">
    <source>
        <dbReference type="EMBL" id="KKR89643.1"/>
    </source>
</evidence>
<sequence length="231" mass="23268">MKKKILIVSFLLGISLFLIGTRAAKAAGSCSCTGGLSGALFVASNSCSSDSIATCTRSGTSLGNLSIGCDCIVSQPGANCVTSGVPPLGKTCCAGYFPESRSGVCLLNGTNPYGLGQPTPVPGSPGDKAITCGSNGINTAIGCLPVLGSTNEFLSSLLSWAVGVGSGVAFLLMLYAGFMIMTASGNPERIKAGQELMTSAVAGLILLIFSIFILRFIGVDILGLDAFGFGN</sequence>
<feature type="transmembrane region" description="Helical" evidence="1">
    <location>
        <begin position="196"/>
        <end position="217"/>
    </location>
</feature>
<dbReference type="Pfam" id="PF18895">
    <property type="entry name" value="T4SS_pilin"/>
    <property type="match status" value="1"/>
</dbReference>
<dbReference type="InterPro" id="IPR043993">
    <property type="entry name" value="T4SS_pilin"/>
</dbReference>
<evidence type="ECO:0000256" key="1">
    <source>
        <dbReference type="SAM" id="Phobius"/>
    </source>
</evidence>
<dbReference type="Proteomes" id="UP000034275">
    <property type="component" value="Unassembled WGS sequence"/>
</dbReference>
<proteinExistence type="predicted"/>
<reference evidence="3 4" key="1">
    <citation type="journal article" date="2015" name="Nature">
        <title>rRNA introns, odd ribosomes, and small enigmatic genomes across a large radiation of phyla.</title>
        <authorList>
            <person name="Brown C.T."/>
            <person name="Hug L.A."/>
            <person name="Thomas B.C."/>
            <person name="Sharon I."/>
            <person name="Castelle C.J."/>
            <person name="Singh A."/>
            <person name="Wilkins M.J."/>
            <person name="Williams K.H."/>
            <person name="Banfield J.F."/>
        </authorList>
    </citation>
    <scope>NUCLEOTIDE SEQUENCE [LARGE SCALE GENOMIC DNA]</scope>
</reference>
<keyword evidence="1" id="KW-0812">Transmembrane</keyword>